<dbReference type="GO" id="GO:0043138">
    <property type="term" value="F:3'-5' DNA helicase activity"/>
    <property type="evidence" value="ECO:0007669"/>
    <property type="project" value="TreeGrafter"/>
</dbReference>
<dbReference type="EMBL" id="BARW01011366">
    <property type="protein sequence ID" value="GAI73150.1"/>
    <property type="molecule type" value="Genomic_DNA"/>
</dbReference>
<keyword evidence="1" id="KW-0547">Nucleotide-binding</keyword>
<keyword evidence="2" id="KW-0378">Hydrolase</keyword>
<dbReference type="InterPro" id="IPR000212">
    <property type="entry name" value="DNA_helicase_UvrD/REP"/>
</dbReference>
<protein>
    <recommendedName>
        <fullName evidence="5">UvrD-like helicase C-terminal domain-containing protein</fullName>
    </recommendedName>
</protein>
<feature type="domain" description="UvrD-like helicase C-terminal" evidence="5">
    <location>
        <begin position="1"/>
        <end position="184"/>
    </location>
</feature>
<dbReference type="Gene3D" id="1.10.486.10">
    <property type="entry name" value="PCRA, domain 4"/>
    <property type="match status" value="1"/>
</dbReference>
<keyword evidence="4" id="KW-0067">ATP-binding</keyword>
<dbReference type="AlphaFoldDB" id="X1SCK4"/>
<dbReference type="PROSITE" id="PS51217">
    <property type="entry name" value="UVRD_HELICASE_CTER"/>
    <property type="match status" value="1"/>
</dbReference>
<dbReference type="Gene3D" id="3.40.50.300">
    <property type="entry name" value="P-loop containing nucleotide triphosphate hydrolases"/>
    <property type="match status" value="1"/>
</dbReference>
<comment type="caution">
    <text evidence="6">The sequence shown here is derived from an EMBL/GenBank/DDBJ whole genome shotgun (WGS) entry which is preliminary data.</text>
</comment>
<dbReference type="GO" id="GO:0005524">
    <property type="term" value="F:ATP binding"/>
    <property type="evidence" value="ECO:0007669"/>
    <property type="project" value="UniProtKB-KW"/>
</dbReference>
<evidence type="ECO:0000256" key="1">
    <source>
        <dbReference type="ARBA" id="ARBA00022741"/>
    </source>
</evidence>
<evidence type="ECO:0000256" key="3">
    <source>
        <dbReference type="ARBA" id="ARBA00022806"/>
    </source>
</evidence>
<gene>
    <name evidence="6" type="ORF">S12H4_21949</name>
</gene>
<organism evidence="6">
    <name type="scientific">marine sediment metagenome</name>
    <dbReference type="NCBI Taxonomy" id="412755"/>
    <lineage>
        <taxon>unclassified sequences</taxon>
        <taxon>metagenomes</taxon>
        <taxon>ecological metagenomes</taxon>
    </lineage>
</organism>
<dbReference type="PANTHER" id="PTHR11070">
    <property type="entry name" value="UVRD / RECB / PCRA DNA HELICASE FAMILY MEMBER"/>
    <property type="match status" value="1"/>
</dbReference>
<dbReference type="Pfam" id="PF13361">
    <property type="entry name" value="UvrD_C"/>
    <property type="match status" value="1"/>
</dbReference>
<dbReference type="SUPFAM" id="SSF52540">
    <property type="entry name" value="P-loop containing nucleoside triphosphate hydrolases"/>
    <property type="match status" value="1"/>
</dbReference>
<keyword evidence="3" id="KW-0347">Helicase</keyword>
<dbReference type="GO" id="GO:0000725">
    <property type="term" value="P:recombinational repair"/>
    <property type="evidence" value="ECO:0007669"/>
    <property type="project" value="TreeGrafter"/>
</dbReference>
<dbReference type="PANTHER" id="PTHR11070:SF2">
    <property type="entry name" value="ATP-DEPENDENT DNA HELICASE SRS2"/>
    <property type="match status" value="1"/>
</dbReference>
<evidence type="ECO:0000313" key="6">
    <source>
        <dbReference type="EMBL" id="GAI73150.1"/>
    </source>
</evidence>
<name>X1SCK4_9ZZZZ</name>
<dbReference type="GO" id="GO:0016787">
    <property type="term" value="F:hydrolase activity"/>
    <property type="evidence" value="ECO:0007669"/>
    <property type="project" value="UniProtKB-KW"/>
</dbReference>
<evidence type="ECO:0000256" key="2">
    <source>
        <dbReference type="ARBA" id="ARBA00022801"/>
    </source>
</evidence>
<accession>X1SCK4</accession>
<reference evidence="6" key="1">
    <citation type="journal article" date="2014" name="Front. Microbiol.">
        <title>High frequency of phylogenetically diverse reductive dehalogenase-homologous genes in deep subseafloor sedimentary metagenomes.</title>
        <authorList>
            <person name="Kawai M."/>
            <person name="Futagami T."/>
            <person name="Toyoda A."/>
            <person name="Takaki Y."/>
            <person name="Nishi S."/>
            <person name="Hori S."/>
            <person name="Arai W."/>
            <person name="Tsubouchi T."/>
            <person name="Morono Y."/>
            <person name="Uchiyama I."/>
            <person name="Ito T."/>
            <person name="Fujiyama A."/>
            <person name="Inagaki F."/>
            <person name="Takami H."/>
        </authorList>
    </citation>
    <scope>NUCLEOTIDE SEQUENCE</scope>
    <source>
        <strain evidence="6">Expedition CK06-06</strain>
    </source>
</reference>
<evidence type="ECO:0000259" key="5">
    <source>
        <dbReference type="PROSITE" id="PS51217"/>
    </source>
</evidence>
<sequence length="184" mass="21351">LIVLECISEEDEALQILHEINDLVSRGYDHKDIAVLYRANFQSRVIEEKFSEHKVPYYIENGLNFYNRREVKLLLDYLRVIQNPDSDESDEALINIINIPARYISRKFVNELVQFAAKKGIHLYEALRSISIALPYVKKNVKAFIAFLDPLIRDAGSMVPSEVLSIIREVLDYEILAGLYYLRS</sequence>
<evidence type="ECO:0000256" key="4">
    <source>
        <dbReference type="ARBA" id="ARBA00022840"/>
    </source>
</evidence>
<proteinExistence type="predicted"/>
<dbReference type="InterPro" id="IPR014017">
    <property type="entry name" value="DNA_helicase_UvrD-like_C"/>
</dbReference>
<dbReference type="GO" id="GO:0003677">
    <property type="term" value="F:DNA binding"/>
    <property type="evidence" value="ECO:0007669"/>
    <property type="project" value="InterPro"/>
</dbReference>
<feature type="non-terminal residue" evidence="6">
    <location>
        <position position="1"/>
    </location>
</feature>
<dbReference type="InterPro" id="IPR027417">
    <property type="entry name" value="P-loop_NTPase"/>
</dbReference>